<dbReference type="SUPFAM" id="SSF50685">
    <property type="entry name" value="Barwin-like endoglucanases"/>
    <property type="match status" value="1"/>
</dbReference>
<proteinExistence type="predicted"/>
<evidence type="ECO:0000256" key="2">
    <source>
        <dbReference type="SAM" id="MobiDB-lite"/>
    </source>
</evidence>
<reference evidence="5" key="1">
    <citation type="submission" date="2024-06" db="EMBL/GenBank/DDBJ databases">
        <title>Multi-omics analyses provide insights into the biosynthesis of the anticancer antibiotic pleurotin in Hohenbuehelia grisea.</title>
        <authorList>
            <person name="Weaver J.A."/>
            <person name="Alberti F."/>
        </authorList>
    </citation>
    <scope>NUCLEOTIDE SEQUENCE [LARGE SCALE GENOMIC DNA]</scope>
    <source>
        <strain evidence="5">T-177</strain>
    </source>
</reference>
<dbReference type="PANTHER" id="PTHR31836:SF28">
    <property type="entry name" value="SRCR DOMAIN-CONTAINING PROTEIN-RELATED"/>
    <property type="match status" value="1"/>
</dbReference>
<dbReference type="EMBL" id="JASNQZ010000011">
    <property type="protein sequence ID" value="KAL0951149.1"/>
    <property type="molecule type" value="Genomic_DNA"/>
</dbReference>
<keyword evidence="5" id="KW-1185">Reference proteome</keyword>
<dbReference type="InterPro" id="IPR036908">
    <property type="entry name" value="RlpA-like_sf"/>
</dbReference>
<evidence type="ECO:0000313" key="4">
    <source>
        <dbReference type="EMBL" id="KAL0951149.1"/>
    </source>
</evidence>
<name>A0ABR3J683_9AGAR</name>
<feature type="compositionally biased region" description="Pro residues" evidence="2">
    <location>
        <begin position="207"/>
        <end position="229"/>
    </location>
</feature>
<feature type="compositionally biased region" description="Low complexity" evidence="2">
    <location>
        <begin position="230"/>
        <end position="269"/>
    </location>
</feature>
<evidence type="ECO:0000256" key="1">
    <source>
        <dbReference type="ARBA" id="ARBA00022729"/>
    </source>
</evidence>
<gene>
    <name evidence="4" type="ORF">HGRIS_007883</name>
</gene>
<sequence>MAAHIQHQGILAKLSLLVLFLLQTILSVNAQTAPESFVARSHLGSNIGLSRRHASSWRRAESLDSRGPPSWRRAEPLDVRNNPDWRRAAAAPNPDWRREPALGLEKRVSNARFTWFDTGLGACGGVNSPGDHVVAMSKLDWDGGAHCGKTVTITIEGKSTQATIVDECMGCPSGALDFTTGLFKFFHPNLGDGTLYGEWSYGSAAAPPEPKPTPKPTPKPSPSPSPKPSSKPAKTSSSSTPTSSSDAAQSSSSTPSLSASAAPTATVSPDEPQFLNQLNLAMVDLGSLVVAAAANH</sequence>
<feature type="chain" id="PRO_5046894299" description="RlpA-like double-psi beta-barrel-protein domain-containing protein-containing protein" evidence="3">
    <location>
        <begin position="31"/>
        <end position="296"/>
    </location>
</feature>
<evidence type="ECO:0008006" key="6">
    <source>
        <dbReference type="Google" id="ProtNLM"/>
    </source>
</evidence>
<comment type="caution">
    <text evidence="4">The sequence shown here is derived from an EMBL/GenBank/DDBJ whole genome shotgun (WGS) entry which is preliminary data.</text>
</comment>
<dbReference type="PANTHER" id="PTHR31836">
    <property type="match status" value="1"/>
</dbReference>
<evidence type="ECO:0000313" key="5">
    <source>
        <dbReference type="Proteomes" id="UP001556367"/>
    </source>
</evidence>
<keyword evidence="1 3" id="KW-0732">Signal</keyword>
<organism evidence="4 5">
    <name type="scientific">Hohenbuehelia grisea</name>
    <dbReference type="NCBI Taxonomy" id="104357"/>
    <lineage>
        <taxon>Eukaryota</taxon>
        <taxon>Fungi</taxon>
        <taxon>Dikarya</taxon>
        <taxon>Basidiomycota</taxon>
        <taxon>Agaricomycotina</taxon>
        <taxon>Agaricomycetes</taxon>
        <taxon>Agaricomycetidae</taxon>
        <taxon>Agaricales</taxon>
        <taxon>Pleurotineae</taxon>
        <taxon>Pleurotaceae</taxon>
        <taxon>Hohenbuehelia</taxon>
    </lineage>
</organism>
<protein>
    <recommendedName>
        <fullName evidence="6">RlpA-like double-psi beta-barrel-protein domain-containing protein-containing protein</fullName>
    </recommendedName>
</protein>
<dbReference type="Gene3D" id="2.40.40.10">
    <property type="entry name" value="RlpA-like domain"/>
    <property type="match status" value="1"/>
</dbReference>
<dbReference type="Proteomes" id="UP001556367">
    <property type="component" value="Unassembled WGS sequence"/>
</dbReference>
<accession>A0ABR3J683</accession>
<feature type="region of interest" description="Disordered" evidence="2">
    <location>
        <begin position="205"/>
        <end position="270"/>
    </location>
</feature>
<dbReference type="InterPro" id="IPR051477">
    <property type="entry name" value="Expansin_CellWall"/>
</dbReference>
<dbReference type="CDD" id="cd22191">
    <property type="entry name" value="DPBB_RlpA_EXP_N-like"/>
    <property type="match status" value="1"/>
</dbReference>
<evidence type="ECO:0000256" key="3">
    <source>
        <dbReference type="SAM" id="SignalP"/>
    </source>
</evidence>
<feature type="signal peptide" evidence="3">
    <location>
        <begin position="1"/>
        <end position="30"/>
    </location>
</feature>